<feature type="compositionally biased region" description="Basic and acidic residues" evidence="1">
    <location>
        <begin position="146"/>
        <end position="155"/>
    </location>
</feature>
<feature type="compositionally biased region" description="Low complexity" evidence="1">
    <location>
        <begin position="55"/>
        <end position="78"/>
    </location>
</feature>
<feature type="compositionally biased region" description="Acidic residues" evidence="1">
    <location>
        <begin position="205"/>
        <end position="219"/>
    </location>
</feature>
<reference evidence="3" key="1">
    <citation type="submission" date="2022-10" db="EMBL/GenBank/DDBJ databases">
        <title>Genome assembly of Pristionchus species.</title>
        <authorList>
            <person name="Yoshida K."/>
            <person name="Sommer R.J."/>
        </authorList>
    </citation>
    <scope>NUCLEOTIDE SEQUENCE [LARGE SCALE GENOMIC DNA]</scope>
    <source>
        <strain evidence="3">RS5460</strain>
    </source>
</reference>
<gene>
    <name evidence="2" type="ORF">PMAYCL1PPCAC_12303</name>
</gene>
<feature type="compositionally biased region" description="Polar residues" evidence="1">
    <location>
        <begin position="176"/>
        <end position="186"/>
    </location>
</feature>
<comment type="caution">
    <text evidence="2">The sequence shown here is derived from an EMBL/GenBank/DDBJ whole genome shotgun (WGS) entry which is preliminary data.</text>
</comment>
<dbReference type="AlphaFoldDB" id="A0AAN5C8X2"/>
<organism evidence="2 3">
    <name type="scientific">Pristionchus mayeri</name>
    <dbReference type="NCBI Taxonomy" id="1317129"/>
    <lineage>
        <taxon>Eukaryota</taxon>
        <taxon>Metazoa</taxon>
        <taxon>Ecdysozoa</taxon>
        <taxon>Nematoda</taxon>
        <taxon>Chromadorea</taxon>
        <taxon>Rhabditida</taxon>
        <taxon>Rhabditina</taxon>
        <taxon>Diplogasteromorpha</taxon>
        <taxon>Diplogasteroidea</taxon>
        <taxon>Neodiplogasteridae</taxon>
        <taxon>Pristionchus</taxon>
    </lineage>
</organism>
<sequence>MSKNGMMKRKSCDALDFAVHTQPKKDRAWYDQEHESEKGRSKDKKRLSFFGNMISKMTKSSSKLTSSTSSLHKSLSRTTSDENSFRSTSEHSTISIESQKYKRNAHLKTFFNNAANNPDFSMGEGSSEADSIGSIGSLNTPVRGDGLNRDSEHRLSSRSMPAPATPHENTVRRAHSTVTGGVNDSPSVWLRRKSLRLRQLRVEPEMEELKEEEETENALDDTQQSSDPSQSASFHGTNVATPKTIFVPSSKIDRSRSAAAYSTRQKVLQKRADESPICFSASGTPDVVGTMPKKLTPSTGSSSTLQKFGSSIGAALKRGFSSGSRNQRTPRNGSQTTDALVTVMRKPTIDKKRAHNSSRLGGRRMSDISSYGDVSMHHTPRNMEDSAIGGFFDADMNTLTGEFSSRVSVPLEMEGILSEESFDAVVVDVSHDGSPHSFYSCQLVKELGVENELKAERARAPQKTSGAIKRNGRPIYVIWVLVSDPDRGRQLRMGYEAALNTAFANQEIRKLMLPQLFCTTEDLLGDGVEKFGDSILRSTYMAFVRADNHTKIDSIIVVANNVECAVHLNECLDKLVSEKVNGRMHVGLTGSSFRR</sequence>
<feature type="region of interest" description="Disordered" evidence="1">
    <location>
        <begin position="1"/>
        <end position="97"/>
    </location>
</feature>
<protein>
    <submittedName>
        <fullName evidence="2">Uncharacterized protein</fullName>
    </submittedName>
</protein>
<feature type="compositionally biased region" description="Low complexity" evidence="1">
    <location>
        <begin position="220"/>
        <end position="233"/>
    </location>
</feature>
<name>A0AAN5C8X2_9BILA</name>
<accession>A0AAN5C8X2</accession>
<dbReference type="EMBL" id="BTRK01000003">
    <property type="protein sequence ID" value="GMR42108.1"/>
    <property type="molecule type" value="Genomic_DNA"/>
</dbReference>
<proteinExistence type="predicted"/>
<feature type="compositionally biased region" description="Basic and acidic residues" evidence="1">
    <location>
        <begin position="23"/>
        <end position="40"/>
    </location>
</feature>
<evidence type="ECO:0000313" key="3">
    <source>
        <dbReference type="Proteomes" id="UP001328107"/>
    </source>
</evidence>
<dbReference type="Proteomes" id="UP001328107">
    <property type="component" value="Unassembled WGS sequence"/>
</dbReference>
<feature type="region of interest" description="Disordered" evidence="1">
    <location>
        <begin position="205"/>
        <end position="240"/>
    </location>
</feature>
<feature type="region of interest" description="Disordered" evidence="1">
    <location>
        <begin position="121"/>
        <end position="186"/>
    </location>
</feature>
<evidence type="ECO:0000313" key="2">
    <source>
        <dbReference type="EMBL" id="GMR42108.1"/>
    </source>
</evidence>
<keyword evidence="3" id="KW-1185">Reference proteome</keyword>
<evidence type="ECO:0000256" key="1">
    <source>
        <dbReference type="SAM" id="MobiDB-lite"/>
    </source>
</evidence>